<geneLocation type="plasmid" evidence="13 14">
    <name>p-r.curvispora1</name>
</geneLocation>
<dbReference type="GO" id="GO:0004519">
    <property type="term" value="F:endonuclease activity"/>
    <property type="evidence" value="ECO:0007669"/>
    <property type="project" value="UniProtKB-UniRule"/>
</dbReference>
<feature type="domain" description="DNA/RNA non-specific endonuclease/pyrophosphatase/phosphodiesterase" evidence="12">
    <location>
        <begin position="60"/>
        <end position="260"/>
    </location>
</feature>
<evidence type="ECO:0000259" key="11">
    <source>
        <dbReference type="SMART" id="SM00477"/>
    </source>
</evidence>
<dbReference type="Gene3D" id="3.40.570.10">
    <property type="entry name" value="Extracellular Endonuclease, subunit A"/>
    <property type="match status" value="1"/>
</dbReference>
<organism evidence="13 14">
    <name type="scientific">Cylindrospermopsis curvispora GIHE-G1</name>
    <dbReference type="NCBI Taxonomy" id="2666332"/>
    <lineage>
        <taxon>Bacteria</taxon>
        <taxon>Bacillati</taxon>
        <taxon>Cyanobacteriota</taxon>
        <taxon>Cyanophyceae</taxon>
        <taxon>Nostocales</taxon>
        <taxon>Aphanizomenonaceae</taxon>
        <taxon>Cylindrospermopsis</taxon>
    </lineage>
</organism>
<proteinExistence type="inferred from homology"/>
<keyword evidence="4 9" id="KW-0479">Metal-binding</keyword>
<comment type="similarity">
    <text evidence="2 10">Belongs to the DNA/RNA non-specific endonuclease family.</text>
</comment>
<evidence type="ECO:0000256" key="8">
    <source>
        <dbReference type="PIRSR" id="PIRSR640255-1"/>
    </source>
</evidence>
<dbReference type="Proteomes" id="UP000516013">
    <property type="component" value="Plasmid p-r.curvispora1"/>
</dbReference>
<evidence type="ECO:0000256" key="10">
    <source>
        <dbReference type="RuleBase" id="RU366055"/>
    </source>
</evidence>
<feature type="domain" description="ENPP1-3/EXOG-like endonuclease/phosphodiesterase" evidence="11">
    <location>
        <begin position="61"/>
        <end position="260"/>
    </location>
</feature>
<evidence type="ECO:0000256" key="2">
    <source>
        <dbReference type="ARBA" id="ARBA00010052"/>
    </source>
</evidence>
<dbReference type="SMART" id="SM00477">
    <property type="entry name" value="NUC"/>
    <property type="match status" value="1"/>
</dbReference>
<evidence type="ECO:0000313" key="14">
    <source>
        <dbReference type="Proteomes" id="UP000516013"/>
    </source>
</evidence>
<dbReference type="PANTHER" id="PTHR13966:SF5">
    <property type="entry name" value="ENDONUCLEASE G, MITOCHONDRIAL"/>
    <property type="match status" value="1"/>
</dbReference>
<evidence type="ECO:0000259" key="12">
    <source>
        <dbReference type="SMART" id="SM00892"/>
    </source>
</evidence>
<keyword evidence="7" id="KW-0460">Magnesium</keyword>
<evidence type="ECO:0000313" key="13">
    <source>
        <dbReference type="EMBL" id="QNP31423.1"/>
    </source>
</evidence>
<evidence type="ECO:0000256" key="1">
    <source>
        <dbReference type="ARBA" id="ARBA00001946"/>
    </source>
</evidence>
<dbReference type="GO" id="GO:0003676">
    <property type="term" value="F:nucleic acid binding"/>
    <property type="evidence" value="ECO:0007669"/>
    <property type="project" value="InterPro"/>
</dbReference>
<name>A0A7H0F5V7_9CYAN</name>
<dbReference type="InterPro" id="IPR040255">
    <property type="entry name" value="Non-specific_endonuclease"/>
</dbReference>
<dbReference type="InterPro" id="IPR020821">
    <property type="entry name" value="ENPP1-3/EXOG-like_nuc-like"/>
</dbReference>
<dbReference type="EMBL" id="CP060823">
    <property type="protein sequence ID" value="QNP31423.1"/>
    <property type="molecule type" value="Genomic_DNA"/>
</dbReference>
<evidence type="ECO:0000256" key="4">
    <source>
        <dbReference type="ARBA" id="ARBA00022723"/>
    </source>
</evidence>
<gene>
    <name evidence="13" type="ORF">IAR63_17695</name>
</gene>
<keyword evidence="3 10" id="KW-0540">Nuclease</keyword>
<evidence type="ECO:0000256" key="7">
    <source>
        <dbReference type="ARBA" id="ARBA00022842"/>
    </source>
</evidence>
<dbReference type="InterPro" id="IPR044929">
    <property type="entry name" value="DNA/RNA_non-sp_Endonuclease_sf"/>
</dbReference>
<dbReference type="GO" id="GO:0046872">
    <property type="term" value="F:metal ion binding"/>
    <property type="evidence" value="ECO:0007669"/>
    <property type="project" value="UniProtKB-KW"/>
</dbReference>
<evidence type="ECO:0000256" key="5">
    <source>
        <dbReference type="ARBA" id="ARBA00022759"/>
    </source>
</evidence>
<dbReference type="KEGG" id="ccur:IAR63_17695"/>
<comment type="cofactor">
    <cofactor evidence="1 10">
        <name>Mg(2+)</name>
        <dbReference type="ChEBI" id="CHEBI:18420"/>
    </cofactor>
</comment>
<dbReference type="RefSeq" id="WP_187707588.1">
    <property type="nucleotide sequence ID" value="NZ_CP060823.1"/>
</dbReference>
<evidence type="ECO:0000256" key="3">
    <source>
        <dbReference type="ARBA" id="ARBA00022722"/>
    </source>
</evidence>
<dbReference type="AlphaFoldDB" id="A0A7H0F5V7"/>
<dbReference type="EC" id="3.1.30.-" evidence="10"/>
<dbReference type="SUPFAM" id="SSF54060">
    <property type="entry name" value="His-Me finger endonucleases"/>
    <property type="match status" value="1"/>
</dbReference>
<dbReference type="GO" id="GO:0016787">
    <property type="term" value="F:hydrolase activity"/>
    <property type="evidence" value="ECO:0007669"/>
    <property type="project" value="UniProtKB-KW"/>
</dbReference>
<dbReference type="InterPro" id="IPR001604">
    <property type="entry name" value="Endo_G_ENPP1-like_dom"/>
</dbReference>
<keyword evidence="5 10" id="KW-0255">Endonuclease</keyword>
<dbReference type="InterPro" id="IPR044925">
    <property type="entry name" value="His-Me_finger_sf"/>
</dbReference>
<protein>
    <recommendedName>
        <fullName evidence="10">Endonuclease</fullName>
        <ecNumber evidence="10">3.1.30.-</ecNumber>
    </recommendedName>
</protein>
<dbReference type="InterPro" id="IPR018524">
    <property type="entry name" value="DNA/RNA_endonuclease_AS"/>
</dbReference>
<dbReference type="PROSITE" id="PS01070">
    <property type="entry name" value="NUCLEASE_NON_SPEC"/>
    <property type="match status" value="1"/>
</dbReference>
<reference evidence="13 14" key="1">
    <citation type="submission" date="2020-08" db="EMBL/GenBank/DDBJ databases">
        <title>Complete genome sequence of Raphidiopsis curvispora isolated from drinking water reservoir in South Korea.</title>
        <authorList>
            <person name="Jeong J."/>
        </authorList>
    </citation>
    <scope>NUCLEOTIDE SEQUENCE [LARGE SCALE GENOMIC DNA]</scope>
    <source>
        <strain evidence="13 14">GIHE-G1</strain>
        <plasmid evidence="13 14">p-r.curvispora1</plasmid>
    </source>
</reference>
<dbReference type="SMART" id="SM00892">
    <property type="entry name" value="Endonuclease_NS"/>
    <property type="match status" value="1"/>
</dbReference>
<evidence type="ECO:0000256" key="6">
    <source>
        <dbReference type="ARBA" id="ARBA00022801"/>
    </source>
</evidence>
<dbReference type="Pfam" id="PF01223">
    <property type="entry name" value="Endonuclease_NS"/>
    <property type="match status" value="1"/>
</dbReference>
<keyword evidence="13" id="KW-0614">Plasmid</keyword>
<dbReference type="CDD" id="cd00091">
    <property type="entry name" value="NUC"/>
    <property type="match status" value="1"/>
</dbReference>
<keyword evidence="14" id="KW-1185">Reference proteome</keyword>
<accession>A0A7H0F5V7</accession>
<evidence type="ECO:0000256" key="9">
    <source>
        <dbReference type="PIRSR" id="PIRSR640255-2"/>
    </source>
</evidence>
<sequence>MVKLKTLFLVSFAFILVLHGARQIELKAQQKTKQESPHLLLGNPSSAKNSIDSSNNYLMVKKQYALSYNRSHGTANWVAWELNQSWLGNAERQDNFRPDPTLPKQWKRIKPSIYKSSGYDRGHLVPSGDRTANIEDNSSTFLMTNIIPQTPDNNRNTWGNLEDYSRDLVEQGKTLYIIAGTWGSQGKINNLVNIPKYTWKIIVVLDRPSRISDVTPNTQVIAVNIPNQEELDNDWKKFLTTVDQLEKLTKYDFLSNVPTPIQDVIECNIAKL</sequence>
<feature type="binding site" evidence="9">
    <location>
        <position position="154"/>
    </location>
    <ligand>
        <name>Mg(2+)</name>
        <dbReference type="ChEBI" id="CHEBI:18420"/>
        <note>catalytic</note>
    </ligand>
</feature>
<keyword evidence="6 10" id="KW-0378">Hydrolase</keyword>
<dbReference type="PANTHER" id="PTHR13966">
    <property type="entry name" value="ENDONUCLEASE RELATED"/>
    <property type="match status" value="1"/>
</dbReference>
<feature type="active site" description="Proton acceptor" evidence="8">
    <location>
        <position position="123"/>
    </location>
</feature>